<protein>
    <submittedName>
        <fullName evidence="1">Uncharacterized protein</fullName>
    </submittedName>
</protein>
<keyword evidence="2" id="KW-1185">Reference proteome</keyword>
<dbReference type="Proteomes" id="UP000008909">
    <property type="component" value="Unassembled WGS sequence"/>
</dbReference>
<sequence>MLAFPVFIVHVETEYTPTANFNGNAFCQQRPMNQEVLAEISLLDWNAADGLLCAVYLRFTFREWVSHLGGCPCLLIASAYHLTGHDSETIKDTFHDSLDAVWRQAKISHIILLGKGLNAYVGRFSASEIGLSDRRRFVSYYKLAENNMWFHLFVKFTSSEDASCLVSPIDFVGRQLPRIFSSSYSGFRNYALSLVCHSSLFVKAPNQSGYNIQGRWKRPRRGLEALESYSLPELKVGIDKRWVTLENQEILPRWTLHINIQPVVGATRHRQFRNSGTINPICLKVADETNLVTRVSGHISADSTILTDMKLSGPQQMHTLCKEFLDDEFQHVLRGDSPYRTTELLSCNQDDGSFVYQMAYSCTDDQESCEKPIKDILQELTEVVEDGEQSFNKVCQVWPKDIDELVVYLTVSKEETTVGYDAVES</sequence>
<evidence type="ECO:0000313" key="1">
    <source>
        <dbReference type="EMBL" id="GAA52679.1"/>
    </source>
</evidence>
<feature type="non-terminal residue" evidence="1">
    <location>
        <position position="425"/>
    </location>
</feature>
<dbReference type="EMBL" id="DF143335">
    <property type="protein sequence ID" value="GAA52679.1"/>
    <property type="molecule type" value="Genomic_DNA"/>
</dbReference>
<accession>G7YI96</accession>
<evidence type="ECO:0000313" key="2">
    <source>
        <dbReference type="Proteomes" id="UP000008909"/>
    </source>
</evidence>
<gene>
    <name evidence="1" type="ORF">CLF_108619</name>
</gene>
<dbReference type="AlphaFoldDB" id="G7YI96"/>
<reference evidence="1" key="1">
    <citation type="journal article" date="2011" name="Genome Biol.">
        <title>The draft genome of the carcinogenic human liver fluke Clonorchis sinensis.</title>
        <authorList>
            <person name="Wang X."/>
            <person name="Chen W."/>
            <person name="Huang Y."/>
            <person name="Sun J."/>
            <person name="Men J."/>
            <person name="Liu H."/>
            <person name="Luo F."/>
            <person name="Guo L."/>
            <person name="Lv X."/>
            <person name="Deng C."/>
            <person name="Zhou C."/>
            <person name="Fan Y."/>
            <person name="Li X."/>
            <person name="Huang L."/>
            <person name="Hu Y."/>
            <person name="Liang C."/>
            <person name="Hu X."/>
            <person name="Xu J."/>
            <person name="Yu X."/>
        </authorList>
    </citation>
    <scope>NUCLEOTIDE SEQUENCE [LARGE SCALE GENOMIC DNA]</scope>
    <source>
        <strain evidence="1">Henan</strain>
    </source>
</reference>
<name>G7YI96_CLOSI</name>
<proteinExistence type="predicted"/>
<reference key="2">
    <citation type="submission" date="2011-10" db="EMBL/GenBank/DDBJ databases">
        <title>The genome and transcriptome sequence of Clonorchis sinensis provide insights into the carcinogenic liver fluke.</title>
        <authorList>
            <person name="Wang X."/>
            <person name="Huang Y."/>
            <person name="Chen W."/>
            <person name="Liu H."/>
            <person name="Guo L."/>
            <person name="Chen Y."/>
            <person name="Luo F."/>
            <person name="Zhou W."/>
            <person name="Sun J."/>
            <person name="Mao Q."/>
            <person name="Liang P."/>
            <person name="Zhou C."/>
            <person name="Tian Y."/>
            <person name="Men J."/>
            <person name="Lv X."/>
            <person name="Huang L."/>
            <person name="Zhou J."/>
            <person name="Hu Y."/>
            <person name="Li R."/>
            <person name="Zhang F."/>
            <person name="Lei H."/>
            <person name="Li X."/>
            <person name="Hu X."/>
            <person name="Liang C."/>
            <person name="Xu J."/>
            <person name="Wu Z."/>
            <person name="Yu X."/>
        </authorList>
    </citation>
    <scope>NUCLEOTIDE SEQUENCE</scope>
    <source>
        <strain>Henan</strain>
    </source>
</reference>
<organism evidence="1 2">
    <name type="scientific">Clonorchis sinensis</name>
    <name type="common">Chinese liver fluke</name>
    <dbReference type="NCBI Taxonomy" id="79923"/>
    <lineage>
        <taxon>Eukaryota</taxon>
        <taxon>Metazoa</taxon>
        <taxon>Spiralia</taxon>
        <taxon>Lophotrochozoa</taxon>
        <taxon>Platyhelminthes</taxon>
        <taxon>Trematoda</taxon>
        <taxon>Digenea</taxon>
        <taxon>Opisthorchiida</taxon>
        <taxon>Opisthorchiata</taxon>
        <taxon>Opisthorchiidae</taxon>
        <taxon>Clonorchis</taxon>
    </lineage>
</organism>